<dbReference type="GO" id="GO:0044284">
    <property type="term" value="C:mitochondrial crista junction"/>
    <property type="evidence" value="ECO:0007669"/>
    <property type="project" value="TreeGrafter"/>
</dbReference>
<evidence type="ECO:0000256" key="1">
    <source>
        <dbReference type="RuleBase" id="RU363021"/>
    </source>
</evidence>
<organism evidence="2 3">
    <name type="scientific">Penicillium malachiteum</name>
    <dbReference type="NCBI Taxonomy" id="1324776"/>
    <lineage>
        <taxon>Eukaryota</taxon>
        <taxon>Fungi</taxon>
        <taxon>Dikarya</taxon>
        <taxon>Ascomycota</taxon>
        <taxon>Pezizomycotina</taxon>
        <taxon>Eurotiomycetes</taxon>
        <taxon>Eurotiomycetidae</taxon>
        <taxon>Eurotiales</taxon>
        <taxon>Aspergillaceae</taxon>
        <taxon>Penicillium</taxon>
    </lineage>
</organism>
<accession>A0AAD6H9Z9</accession>
<reference evidence="2" key="2">
    <citation type="submission" date="2023-01" db="EMBL/GenBank/DDBJ databases">
        <authorList>
            <person name="Petersen C."/>
        </authorList>
    </citation>
    <scope>NUCLEOTIDE SEQUENCE</scope>
    <source>
        <strain evidence="2">IBT 17514</strain>
    </source>
</reference>
<reference evidence="2" key="1">
    <citation type="journal article" date="2023" name="IMA Fungus">
        <title>Comparative genomic study of the Penicillium genus elucidates a diverse pangenome and 15 lateral gene transfer events.</title>
        <authorList>
            <person name="Petersen C."/>
            <person name="Sorensen T."/>
            <person name="Nielsen M.R."/>
            <person name="Sondergaard T.E."/>
            <person name="Sorensen J.L."/>
            <person name="Fitzpatrick D.A."/>
            <person name="Frisvad J.C."/>
            <person name="Nielsen K.L."/>
        </authorList>
    </citation>
    <scope>NUCLEOTIDE SEQUENCE</scope>
    <source>
        <strain evidence="2">IBT 17514</strain>
    </source>
</reference>
<name>A0AAD6H9Z9_9EURO</name>
<sequence length="296" mass="32060">MTEFSGSAKPKNSRGCEPDFASTPSLTIYLSPHIPSMSFRPILQQRAVAPIAATLLAGGMALYPKQTVFAEEPRERKPIYDDFPSEIPEAIKAPTPAPAPAPVAASEPEAPKSFSLPLLQTSPSSPTPTDILTSQVRQARLFLYSHSLAAENGFNDFLSRALHIENAFTNTVASLAPSAESGERLTPGGVYVVVAAMAGSIVSRNRGIFLRTLSPLAFGTVAAYSLLPVTMKNVGELAWSYEKRFPAIADQHIALRERAEHIWYTGIAHSGMARQMMEDKIGDTRKKLEQLVSKGH</sequence>
<gene>
    <name evidence="2" type="ORF">N7493_011956</name>
</gene>
<dbReference type="GO" id="GO:0061617">
    <property type="term" value="C:MICOS complex"/>
    <property type="evidence" value="ECO:0007669"/>
    <property type="project" value="UniProtKB-UniRule"/>
</dbReference>
<dbReference type="Pfam" id="PF09769">
    <property type="entry name" value="ApoO"/>
    <property type="match status" value="1"/>
</dbReference>
<dbReference type="PANTHER" id="PTHR28268">
    <property type="entry name" value="MICOS SUBUNIT MIC26"/>
    <property type="match status" value="1"/>
</dbReference>
<comment type="function">
    <text evidence="1">Component of the MICOS complex, a large protein complex of the mitochondrial inner membrane that plays crucial roles in the maintenance of crista junctions, inner membrane architecture, and formation of contact sites to the outer membrane.</text>
</comment>
<dbReference type="PANTHER" id="PTHR28268:SF1">
    <property type="entry name" value="MICOS SUBUNIT MIC26"/>
    <property type="match status" value="1"/>
</dbReference>
<keyword evidence="1" id="KW-0999">Mitochondrion inner membrane</keyword>
<proteinExistence type="predicted"/>
<comment type="caution">
    <text evidence="2">The sequence shown here is derived from an EMBL/GenBank/DDBJ whole genome shotgun (WGS) entry which is preliminary data.</text>
</comment>
<keyword evidence="1" id="KW-0496">Mitochondrion</keyword>
<dbReference type="GO" id="GO:0042407">
    <property type="term" value="P:cristae formation"/>
    <property type="evidence" value="ECO:0007669"/>
    <property type="project" value="InterPro"/>
</dbReference>
<dbReference type="EMBL" id="JAQJAN010000024">
    <property type="protein sequence ID" value="KAJ5700910.1"/>
    <property type="molecule type" value="Genomic_DNA"/>
</dbReference>
<comment type="subunit">
    <text evidence="1">Component of the mitochondrial contact site and cristae organizing system (MICOS) complex.</text>
</comment>
<protein>
    <recommendedName>
        <fullName evidence="1">MICOS complex subunit</fullName>
    </recommendedName>
</protein>
<dbReference type="AlphaFoldDB" id="A0AAD6H9Z9"/>
<evidence type="ECO:0000313" key="2">
    <source>
        <dbReference type="EMBL" id="KAJ5700910.1"/>
    </source>
</evidence>
<evidence type="ECO:0000313" key="3">
    <source>
        <dbReference type="Proteomes" id="UP001215712"/>
    </source>
</evidence>
<comment type="subcellular location">
    <subcellularLocation>
        <location evidence="1">Mitochondrion inner membrane</location>
    </subcellularLocation>
</comment>
<keyword evidence="1" id="KW-0472">Membrane</keyword>
<dbReference type="Proteomes" id="UP001215712">
    <property type="component" value="Unassembled WGS sequence"/>
</dbReference>
<keyword evidence="3" id="KW-1185">Reference proteome</keyword>
<dbReference type="InterPro" id="IPR033181">
    <property type="entry name" value="Mic26_fungi"/>
</dbReference>
<dbReference type="InterPro" id="IPR019166">
    <property type="entry name" value="MIC26/MIC27"/>
</dbReference>